<evidence type="ECO:0000256" key="1">
    <source>
        <dbReference type="SAM" id="MobiDB-lite"/>
    </source>
</evidence>
<keyword evidence="4" id="KW-1185">Reference proteome</keyword>
<dbReference type="EMBL" id="JAVKGR010000001">
    <property type="protein sequence ID" value="MDR8017958.1"/>
    <property type="molecule type" value="Genomic_DNA"/>
</dbReference>
<organism evidence="3 4">
    <name type="scientific">Nesterenkonia aerolata</name>
    <dbReference type="NCBI Taxonomy" id="3074079"/>
    <lineage>
        <taxon>Bacteria</taxon>
        <taxon>Bacillati</taxon>
        <taxon>Actinomycetota</taxon>
        <taxon>Actinomycetes</taxon>
        <taxon>Micrococcales</taxon>
        <taxon>Micrococcaceae</taxon>
        <taxon>Nesterenkonia</taxon>
    </lineage>
</organism>
<name>A0ABU2DN77_9MICC</name>
<protein>
    <submittedName>
        <fullName evidence="3">MarR family winged helix-turn-helix transcriptional regulator</fullName>
    </submittedName>
</protein>
<dbReference type="Proteomes" id="UP001251870">
    <property type="component" value="Unassembled WGS sequence"/>
</dbReference>
<comment type="caution">
    <text evidence="3">The sequence shown here is derived from an EMBL/GenBank/DDBJ whole genome shotgun (WGS) entry which is preliminary data.</text>
</comment>
<reference evidence="3 4" key="1">
    <citation type="submission" date="2023-09" db="EMBL/GenBank/DDBJ databases">
        <title>Description of three actinobacteria isolated from air of manufacturing shop in a pharmaceutical factory.</title>
        <authorList>
            <person name="Zhang D.-F."/>
        </authorList>
    </citation>
    <scope>NUCLEOTIDE SEQUENCE [LARGE SCALE GENOMIC DNA]</scope>
    <source>
        <strain evidence="3 4">LY-0111</strain>
    </source>
</reference>
<accession>A0ABU2DN77</accession>
<evidence type="ECO:0000313" key="4">
    <source>
        <dbReference type="Proteomes" id="UP001251870"/>
    </source>
</evidence>
<dbReference type="PANTHER" id="PTHR33164:SF99">
    <property type="entry name" value="MARR FAMILY REGULATORY PROTEIN"/>
    <property type="match status" value="1"/>
</dbReference>
<feature type="region of interest" description="Disordered" evidence="1">
    <location>
        <begin position="1"/>
        <end position="33"/>
    </location>
</feature>
<feature type="domain" description="HTH marR-type" evidence="2">
    <location>
        <begin position="36"/>
        <end position="172"/>
    </location>
</feature>
<proteinExistence type="predicted"/>
<dbReference type="PROSITE" id="PS50995">
    <property type="entry name" value="HTH_MARR_2"/>
    <property type="match status" value="1"/>
</dbReference>
<dbReference type="InterPro" id="IPR036388">
    <property type="entry name" value="WH-like_DNA-bd_sf"/>
</dbReference>
<dbReference type="InterPro" id="IPR036390">
    <property type="entry name" value="WH_DNA-bd_sf"/>
</dbReference>
<dbReference type="SUPFAM" id="SSF46785">
    <property type="entry name" value="Winged helix' DNA-binding domain"/>
    <property type="match status" value="1"/>
</dbReference>
<dbReference type="PANTHER" id="PTHR33164">
    <property type="entry name" value="TRANSCRIPTIONAL REGULATOR, MARR FAMILY"/>
    <property type="match status" value="1"/>
</dbReference>
<gene>
    <name evidence="3" type="ORF">RIL96_00050</name>
</gene>
<dbReference type="InterPro" id="IPR039422">
    <property type="entry name" value="MarR/SlyA-like"/>
</dbReference>
<dbReference type="SMART" id="SM00347">
    <property type="entry name" value="HTH_MARR"/>
    <property type="match status" value="1"/>
</dbReference>
<evidence type="ECO:0000313" key="3">
    <source>
        <dbReference type="EMBL" id="MDR8017958.1"/>
    </source>
</evidence>
<dbReference type="Pfam" id="PF12802">
    <property type="entry name" value="MarR_2"/>
    <property type="match status" value="1"/>
</dbReference>
<sequence>MTAAEGVQSAENTADGAGENPWQHRGPHDRTGVSPRARAWRTFLETSAVVSSNLERHLQSHTGLKLSDYNFLLLLAEAEDGCLRMGDLAERMVFSPSRLSYQAKVLEARGLITRCPDTHDRRGMMARLTDQGRDTFRRAAHVHAAHIKELFHAVVDEQEAEELQRICLKIQRNASLSSG</sequence>
<evidence type="ECO:0000259" key="2">
    <source>
        <dbReference type="PROSITE" id="PS50995"/>
    </source>
</evidence>
<dbReference type="Gene3D" id="1.10.10.10">
    <property type="entry name" value="Winged helix-like DNA-binding domain superfamily/Winged helix DNA-binding domain"/>
    <property type="match status" value="1"/>
</dbReference>
<dbReference type="InterPro" id="IPR000835">
    <property type="entry name" value="HTH_MarR-typ"/>
</dbReference>
<dbReference type="RefSeq" id="WP_310546955.1">
    <property type="nucleotide sequence ID" value="NZ_JAVKGR010000001.1"/>
</dbReference>